<reference evidence="3" key="1">
    <citation type="submission" date="2016-07" db="EMBL/GenBank/DDBJ databases">
        <authorList>
            <person name="Florea S."/>
            <person name="Webb J.S."/>
            <person name="Jaromczyk J."/>
            <person name="Schardl C.L."/>
        </authorList>
    </citation>
    <scope>NUCLEOTIDE SEQUENCE [LARGE SCALE GENOMIC DNA]</scope>
    <source>
        <strain evidence="3">CC-VM-7</strain>
    </source>
</reference>
<dbReference type="OrthoDB" id="1162046at2"/>
<evidence type="ECO:0000313" key="2">
    <source>
        <dbReference type="EMBL" id="OCA74534.1"/>
    </source>
</evidence>
<dbReference type="Proteomes" id="UP000093432">
    <property type="component" value="Unassembled WGS sequence"/>
</dbReference>
<dbReference type="RefSeq" id="WP_065398523.1">
    <property type="nucleotide sequence ID" value="NZ_MAYG01000001.1"/>
</dbReference>
<dbReference type="EMBL" id="MAYG01000001">
    <property type="protein sequence ID" value="OCA74534.1"/>
    <property type="molecule type" value="Genomic_DNA"/>
</dbReference>
<proteinExistence type="predicted"/>
<sequence length="122" mass="13726">MNQFISAFALLSSSLLFSQQLTGVGFQKNENESWAINVDMSSKKNTTVSYPTLGCSGKWVLLREEPKKILFKEVIEEGLDQCVPTGFISLVKDDVSPTAYRFYIFENKDDKTPYAIGVLETQ</sequence>
<gene>
    <name evidence="2" type="ORF">BBI00_09410</name>
</gene>
<accession>A0A1B8ZSH1</accession>
<feature type="chain" id="PRO_5008621101" evidence="1">
    <location>
        <begin position="19"/>
        <end position="122"/>
    </location>
</feature>
<dbReference type="AlphaFoldDB" id="A0A1B8ZSH1"/>
<keyword evidence="1" id="KW-0732">Signal</keyword>
<comment type="caution">
    <text evidence="2">The sequence shown here is derived from an EMBL/GenBank/DDBJ whole genome shotgun (WGS) entry which is preliminary data.</text>
</comment>
<feature type="signal peptide" evidence="1">
    <location>
        <begin position="1"/>
        <end position="18"/>
    </location>
</feature>
<organism evidence="2 3">
    <name type="scientific">Chryseobacterium arthrosphaerae</name>
    <dbReference type="NCBI Taxonomy" id="651561"/>
    <lineage>
        <taxon>Bacteria</taxon>
        <taxon>Pseudomonadati</taxon>
        <taxon>Bacteroidota</taxon>
        <taxon>Flavobacteriia</taxon>
        <taxon>Flavobacteriales</taxon>
        <taxon>Weeksellaceae</taxon>
        <taxon>Chryseobacterium group</taxon>
        <taxon>Chryseobacterium</taxon>
    </lineage>
</organism>
<evidence type="ECO:0000313" key="3">
    <source>
        <dbReference type="Proteomes" id="UP000093432"/>
    </source>
</evidence>
<name>A0A1B8ZSH1_9FLAO</name>
<protein>
    <submittedName>
        <fullName evidence="2">Uncharacterized protein</fullName>
    </submittedName>
</protein>
<evidence type="ECO:0000256" key="1">
    <source>
        <dbReference type="SAM" id="SignalP"/>
    </source>
</evidence>